<dbReference type="PANTHER" id="PTHR44591">
    <property type="entry name" value="STRESS RESPONSE REGULATOR PROTEIN 1"/>
    <property type="match status" value="1"/>
</dbReference>
<feature type="domain" description="Response regulatory" evidence="3">
    <location>
        <begin position="6"/>
        <end position="120"/>
    </location>
</feature>
<sequence>MSPVPIIAIVDDDPGVRGSVDSFLRSAGMTSMGFSGARELLLSGQQARLACIVTDMHMPGMTGLELQQEMARRGWKHPVIVMTAYPTDEARRLALHYGAAAFLIKPIDPESFLEAIERAVA</sequence>
<dbReference type="SUPFAM" id="SSF52172">
    <property type="entry name" value="CheY-like"/>
    <property type="match status" value="1"/>
</dbReference>
<accession>A0ABR7RIM5</accession>
<dbReference type="PROSITE" id="PS50110">
    <property type="entry name" value="RESPONSE_REGULATORY"/>
    <property type="match status" value="1"/>
</dbReference>
<keyword evidence="1 2" id="KW-0597">Phosphoprotein</keyword>
<feature type="modified residue" description="4-aspartylphosphate" evidence="2">
    <location>
        <position position="55"/>
    </location>
</feature>
<name>A0ABR7RIM5_9PROT</name>
<evidence type="ECO:0000256" key="2">
    <source>
        <dbReference type="PROSITE-ProRule" id="PRU00169"/>
    </source>
</evidence>
<dbReference type="Pfam" id="PF00072">
    <property type="entry name" value="Response_reg"/>
    <property type="match status" value="1"/>
</dbReference>
<proteinExistence type="predicted"/>
<protein>
    <submittedName>
        <fullName evidence="4">Response regulator</fullName>
    </submittedName>
</protein>
<organism evidence="4 5">
    <name type="scientific">Teichococcus aerophilus</name>
    <dbReference type="NCBI Taxonomy" id="1224513"/>
    <lineage>
        <taxon>Bacteria</taxon>
        <taxon>Pseudomonadati</taxon>
        <taxon>Pseudomonadota</taxon>
        <taxon>Alphaproteobacteria</taxon>
        <taxon>Acetobacterales</taxon>
        <taxon>Roseomonadaceae</taxon>
        <taxon>Roseomonas</taxon>
    </lineage>
</organism>
<dbReference type="InterPro" id="IPR001789">
    <property type="entry name" value="Sig_transdc_resp-reg_receiver"/>
</dbReference>
<dbReference type="Gene3D" id="3.40.50.2300">
    <property type="match status" value="1"/>
</dbReference>
<dbReference type="RefSeq" id="WP_187783608.1">
    <property type="nucleotide sequence ID" value="NZ_JACTVA010000007.1"/>
</dbReference>
<evidence type="ECO:0000259" key="3">
    <source>
        <dbReference type="PROSITE" id="PS50110"/>
    </source>
</evidence>
<reference evidence="4 5" key="1">
    <citation type="journal article" date="2013" name="Int. J. Syst. Evol. Microbiol.">
        <title>Roseomonas aerophila sp. nov., isolated from air.</title>
        <authorList>
            <person name="Kim S.J."/>
            <person name="Weon H.Y."/>
            <person name="Ahn J.H."/>
            <person name="Hong S.B."/>
            <person name="Seok S.J."/>
            <person name="Whang K.S."/>
            <person name="Kwon S.W."/>
        </authorList>
    </citation>
    <scope>NUCLEOTIDE SEQUENCE [LARGE SCALE GENOMIC DNA]</scope>
    <source>
        <strain evidence="4 5">NBRC 108923</strain>
    </source>
</reference>
<evidence type="ECO:0000313" key="5">
    <source>
        <dbReference type="Proteomes" id="UP000626026"/>
    </source>
</evidence>
<evidence type="ECO:0000256" key="1">
    <source>
        <dbReference type="ARBA" id="ARBA00022553"/>
    </source>
</evidence>
<dbReference type="EMBL" id="JACTVA010000007">
    <property type="protein sequence ID" value="MBC9206430.1"/>
    <property type="molecule type" value="Genomic_DNA"/>
</dbReference>
<evidence type="ECO:0000313" key="4">
    <source>
        <dbReference type="EMBL" id="MBC9206430.1"/>
    </source>
</evidence>
<dbReference type="PANTHER" id="PTHR44591:SF25">
    <property type="entry name" value="CHEMOTAXIS TWO-COMPONENT RESPONSE REGULATOR"/>
    <property type="match status" value="1"/>
</dbReference>
<dbReference type="SMART" id="SM00448">
    <property type="entry name" value="REC"/>
    <property type="match status" value="1"/>
</dbReference>
<dbReference type="InterPro" id="IPR011006">
    <property type="entry name" value="CheY-like_superfamily"/>
</dbReference>
<gene>
    <name evidence="4" type="ORF">IBL26_06245</name>
</gene>
<keyword evidence="5" id="KW-1185">Reference proteome</keyword>
<dbReference type="InterPro" id="IPR050595">
    <property type="entry name" value="Bact_response_regulator"/>
</dbReference>
<comment type="caution">
    <text evidence="4">The sequence shown here is derived from an EMBL/GenBank/DDBJ whole genome shotgun (WGS) entry which is preliminary data.</text>
</comment>
<dbReference type="Proteomes" id="UP000626026">
    <property type="component" value="Unassembled WGS sequence"/>
</dbReference>